<dbReference type="SUPFAM" id="SSF51126">
    <property type="entry name" value="Pectin lyase-like"/>
    <property type="match status" value="2"/>
</dbReference>
<evidence type="ECO:0000313" key="5">
    <source>
        <dbReference type="Proteomes" id="UP000315648"/>
    </source>
</evidence>
<gene>
    <name evidence="4" type="ORF">FPL22_16015</name>
</gene>
<sequence length="653" mass="70014">MSIILKVVVLGCLVLASAKAGDVWFPADAVVDVTKPPYAVKPDDGVDDTEAIQRAITDNVDTGRMLFFPAGIYDVSRPLVSKDRDGKWRAHITFQGVGRDRTVLRLADRAAGFGDAKKPAAVLSTGSHWHEGDGLDGGGNKAFRNQFFDLTIDTGSGNPGAIGIAWAVSNQGTIKNATIRSGDGAGVAGISMRRKIPGPGLIKNVTVNGFDVGVDVGDIQYGVTIENVTLTGQRVAGIHTDQNLLHVRKLFSQNRVPAIVMTRLESGLTLLDSRLTGGAADALAIDSDGSVRLRDVTVDGYRPKSLRVRGVESTLVAGREFIAPAPIGAFAGAGALLPVEETPEPRACGRDDWIAVGARRDGEPDDTEAMRRAFSAGKRTVYFPLGRVYFLSDTIEVGASVERVAGMGSEISLGAAEAPFSNRAKPRPLFRVTGGEGAEPLFFDNMFFNAQYPGGVLFENDSPRDLVIRNSMGWVGGGGTRRSYRNTARATGRLFVEDVFLPGWEFTGQRVWARQFNPENWDSDGSEPQVTNRGGRLWVLGFKTEGAAPFLATTAGGTTELLGAYNYVSAAQPDPLPAGLVPYVIEDSTVALAFTAENFREHDYTVYIRETRDGRTIDWKGADLPPRNGRQGDRSFTVPLFTSGGELNGAGSR</sequence>
<accession>A0A556QGK3</accession>
<dbReference type="InterPro" id="IPR006626">
    <property type="entry name" value="PbH1"/>
</dbReference>
<reference evidence="4 5" key="1">
    <citation type="submission" date="2019-07" db="EMBL/GenBank/DDBJ databases">
        <title>Description of 53C-WASEF.</title>
        <authorList>
            <person name="Pitt A."/>
            <person name="Hahn M.W."/>
        </authorList>
    </citation>
    <scope>NUCLEOTIDE SEQUENCE [LARGE SCALE GENOMIC DNA]</scope>
    <source>
        <strain evidence="4 5">53C-WASEF</strain>
    </source>
</reference>
<dbReference type="InterPro" id="IPR024535">
    <property type="entry name" value="RHGA/B-epi-like_pectate_lyase"/>
</dbReference>
<feature type="signal peptide" evidence="2">
    <location>
        <begin position="1"/>
        <end position="20"/>
    </location>
</feature>
<dbReference type="InterPro" id="IPR011050">
    <property type="entry name" value="Pectin_lyase_fold/virulence"/>
</dbReference>
<dbReference type="InterPro" id="IPR012334">
    <property type="entry name" value="Pectin_lyas_fold"/>
</dbReference>
<evidence type="ECO:0000313" key="4">
    <source>
        <dbReference type="EMBL" id="TSJ75770.1"/>
    </source>
</evidence>
<feature type="chain" id="PRO_5022054146" description="Rhamnogalacturonase A/B/Epimerase-like pectate lyase domain-containing protein" evidence="2">
    <location>
        <begin position="21"/>
        <end position="653"/>
    </location>
</feature>
<dbReference type="Proteomes" id="UP000315648">
    <property type="component" value="Unassembled WGS sequence"/>
</dbReference>
<name>A0A556QGK3_9BACT</name>
<feature type="region of interest" description="Disordered" evidence="1">
    <location>
        <begin position="619"/>
        <end position="653"/>
    </location>
</feature>
<feature type="domain" description="Rhamnogalacturonase A/B/Epimerase-like pectate lyase" evidence="3">
    <location>
        <begin position="38"/>
        <end position="236"/>
    </location>
</feature>
<keyword evidence="5" id="KW-1185">Reference proteome</keyword>
<dbReference type="OrthoDB" id="180732at2"/>
<protein>
    <recommendedName>
        <fullName evidence="3">Rhamnogalacturonase A/B/Epimerase-like pectate lyase domain-containing protein</fullName>
    </recommendedName>
</protein>
<dbReference type="Gene3D" id="2.160.20.10">
    <property type="entry name" value="Single-stranded right-handed beta-helix, Pectin lyase-like"/>
    <property type="match status" value="2"/>
</dbReference>
<organism evidence="4 5">
    <name type="scientific">Rariglobus hedericola</name>
    <dbReference type="NCBI Taxonomy" id="2597822"/>
    <lineage>
        <taxon>Bacteria</taxon>
        <taxon>Pseudomonadati</taxon>
        <taxon>Verrucomicrobiota</taxon>
        <taxon>Opitutia</taxon>
        <taxon>Opitutales</taxon>
        <taxon>Opitutaceae</taxon>
        <taxon>Rariglobus</taxon>
    </lineage>
</organism>
<evidence type="ECO:0000256" key="1">
    <source>
        <dbReference type="SAM" id="MobiDB-lite"/>
    </source>
</evidence>
<dbReference type="Pfam" id="PF12708">
    <property type="entry name" value="Pect-lyase_RHGA_epim"/>
    <property type="match status" value="1"/>
</dbReference>
<dbReference type="RefSeq" id="WP_144354043.1">
    <property type="nucleotide sequence ID" value="NZ_CBCRVV010000004.1"/>
</dbReference>
<comment type="caution">
    <text evidence="4">The sequence shown here is derived from an EMBL/GenBank/DDBJ whole genome shotgun (WGS) entry which is preliminary data.</text>
</comment>
<evidence type="ECO:0000256" key="2">
    <source>
        <dbReference type="SAM" id="SignalP"/>
    </source>
</evidence>
<keyword evidence="2" id="KW-0732">Signal</keyword>
<proteinExistence type="predicted"/>
<evidence type="ECO:0000259" key="3">
    <source>
        <dbReference type="Pfam" id="PF12708"/>
    </source>
</evidence>
<dbReference type="AlphaFoldDB" id="A0A556QGK3"/>
<dbReference type="EMBL" id="VMBG01000003">
    <property type="protein sequence ID" value="TSJ75770.1"/>
    <property type="molecule type" value="Genomic_DNA"/>
</dbReference>
<dbReference type="SMART" id="SM00710">
    <property type="entry name" value="PbH1"/>
    <property type="match status" value="4"/>
</dbReference>